<sequence>MDADARGYALNDSVRVIENESLHGKLELPITEVSEHQALTEIEEEHELDQQEKTELAGEEVTDTVGRSSKRAIDNDNTQQNPTSGPLRRKRWNPDRAAEKRSLRLQHYHGEEFILPWDLCRTWKTMEPTIRLTYGNDDEKKSYIDDRKFQLLTSDGATIIPDHWDMLVESGWEVTIRLDSQSTFIEGSSSDDESDRDEEQDVATEYTTKVNFTITYNALDRYSRAKMLLGSRTYDDPVHFSRSRMHVKELPVLEEKVSVTVGGFYGDPNCNTVLQRGTKLNDDDVINKSTLHIHSPFLLNALRTVIAYTFNSPLGNTTDELVSGMFSHPYEDLFYHRNDLLEYKQQTTKPRENHDEEYNAKTDEHIDFLLKYLDQEPNVHITSLEAKWAKRIPVTSFAGFWLLMKPGSDVYVRDGGQLNAYVVDHVSGGIEYASDNQRSLHSSGYDIHLWNIKYDGKVISRMSKKVYLPVFDNDREIMSLPVIPAIFADRADNGMRRQQLIERGKKLFEYAKGPTFLEYTGRGLKPGWREYTHARVIVDHEFQPWSRKEFASLPDWNLGEEGPGRSIGPPSGMPPKGPPIGAAMSTAIGTRARAPGCECDKCTNLDAKGEKYVLTTFSDYDNIDPKRVLELSDHQYMLCMSHMYGFILKDRTYDLLAVDELTDVSFVTNTIDRLVMRPEANKATIKAIIETHTDGDRSQHFNADFIQGKGEGQIFLLHGPPGTGKTLTAESVAEYTRRPLLSITAADLGHEPIAVEKNLLQFFKDAISWDAIVLLDEADIYLERRSINDLRRNSIVSIFLRALDYFTGILFLTTNRVGHFDEAFMSRIHVSIGYDRLDSSARETIWENLFRKLKEDHKQGGPEIRYEYEAKQYVKKNEEILKLRWNGREIRNAFQTAVALATFDAKTAKSNGASEDDCIPEVKEKHLSQVVGMSAAFKHGGFEQTGTVDWAAIANGTVSFSVDVLSRLSKAGVEALTMCAARAIFSNVRLGELGESRLQTALDKAKAFPSVGDVLWFGFGIKNIMRSLQESVEGLTCLGICACLSEGYSTTVSGRILRELFLLYNPPSDLTPPLRQWIKLVETSEGLLAPTEFGLVLHGLTKLCLRDGLPNLRTHGSPKDIALVLKELFGISKGRLSCLSVAGGADCAWIAAVAHWLLNLTVEVQAQDGSIIYRPDGARRQSSLDVQVIIAYSQATPEPLQVVRKRFILPGGQEVLSGSVCLGEGFLSHGRVDWSTCLIDTFGSPMRSLLSTHAKTVGTCLGSAACILLAVLSNDKDLFGERFGRVNPPPVTSSGYGRGFYLLSRRLLPELGQNSVITLAMEDAVDKPYKDAIEQYSQSKYSLRKLYMIRKQESSGVKTRYSESLDFFPRSTILPVASILFTGREDRFLISGNSDDTPSAMSCSGLCFYLNTLTTITSDPEQACLVSIVPGRIEWNHYTYDYVKDSNTKRNTLTGNDSYKCTSAKSIDRYDDLVDSSSPNIKAELIVDEMAIANRALLACRHLPW</sequence>
<proteinExistence type="predicted"/>
<dbReference type="PANTHER" id="PTHR46411">
    <property type="entry name" value="FAMILY ATPASE, PUTATIVE-RELATED"/>
    <property type="match status" value="1"/>
</dbReference>
<evidence type="ECO:0000259" key="2">
    <source>
        <dbReference type="SMART" id="SM00382"/>
    </source>
</evidence>
<dbReference type="InterPro" id="IPR003959">
    <property type="entry name" value="ATPase_AAA_core"/>
</dbReference>
<reference evidence="3" key="2">
    <citation type="submission" date="2020-05" db="EMBL/GenBank/DDBJ databases">
        <authorList>
            <person name="Kim H.-S."/>
            <person name="Proctor R.H."/>
            <person name="Brown D.W."/>
        </authorList>
    </citation>
    <scope>NUCLEOTIDE SEQUENCE</scope>
    <source>
        <strain evidence="3">NRRL 20472</strain>
    </source>
</reference>
<dbReference type="CDD" id="cd19481">
    <property type="entry name" value="RecA-like_protease"/>
    <property type="match status" value="1"/>
</dbReference>
<dbReference type="InterPro" id="IPR003593">
    <property type="entry name" value="AAA+_ATPase"/>
</dbReference>
<comment type="caution">
    <text evidence="3">The sequence shown here is derived from an EMBL/GenBank/DDBJ whole genome shotgun (WGS) entry which is preliminary data.</text>
</comment>
<evidence type="ECO:0000256" key="1">
    <source>
        <dbReference type="SAM" id="MobiDB-lite"/>
    </source>
</evidence>
<dbReference type="Pfam" id="PF22893">
    <property type="entry name" value="ULD_2"/>
    <property type="match status" value="1"/>
</dbReference>
<dbReference type="GO" id="GO:0005524">
    <property type="term" value="F:ATP binding"/>
    <property type="evidence" value="ECO:0007669"/>
    <property type="project" value="InterPro"/>
</dbReference>
<organism evidence="3 4">
    <name type="scientific">Fusarium sarcochroum</name>
    <dbReference type="NCBI Taxonomy" id="1208366"/>
    <lineage>
        <taxon>Eukaryota</taxon>
        <taxon>Fungi</taxon>
        <taxon>Dikarya</taxon>
        <taxon>Ascomycota</taxon>
        <taxon>Pezizomycotina</taxon>
        <taxon>Sordariomycetes</taxon>
        <taxon>Hypocreomycetidae</taxon>
        <taxon>Hypocreales</taxon>
        <taxon>Nectriaceae</taxon>
        <taxon>Fusarium</taxon>
        <taxon>Fusarium lateritium species complex</taxon>
    </lineage>
</organism>
<feature type="domain" description="AAA+ ATPase" evidence="2">
    <location>
        <begin position="711"/>
        <end position="838"/>
    </location>
</feature>
<dbReference type="Pfam" id="PF00004">
    <property type="entry name" value="AAA"/>
    <property type="match status" value="1"/>
</dbReference>
<protein>
    <recommendedName>
        <fullName evidence="2">AAA+ ATPase domain-containing protein</fullName>
    </recommendedName>
</protein>
<dbReference type="EMBL" id="JABEXW010000610">
    <property type="protein sequence ID" value="KAF4961386.1"/>
    <property type="molecule type" value="Genomic_DNA"/>
</dbReference>
<dbReference type="Gene3D" id="3.40.50.300">
    <property type="entry name" value="P-loop containing nucleotide triphosphate hydrolases"/>
    <property type="match status" value="1"/>
</dbReference>
<dbReference type="SUPFAM" id="SSF52540">
    <property type="entry name" value="P-loop containing nucleoside triphosphate hydrolases"/>
    <property type="match status" value="1"/>
</dbReference>
<feature type="compositionally biased region" description="Polar residues" evidence="1">
    <location>
        <begin position="75"/>
        <end position="84"/>
    </location>
</feature>
<dbReference type="InterPro" id="IPR054289">
    <property type="entry name" value="DUF7025"/>
</dbReference>
<accession>A0A8H4TNV7</accession>
<reference evidence="3" key="1">
    <citation type="journal article" date="2020" name="BMC Genomics">
        <title>Correction to: Identification and distribution of gene clusters required for synthesis of sphingolipid metabolism inhibitors in diverse species of the filamentous fungus Fusarium.</title>
        <authorList>
            <person name="Kim H.S."/>
            <person name="Lohmar J.M."/>
            <person name="Busman M."/>
            <person name="Brown D.W."/>
            <person name="Naumann T.A."/>
            <person name="Divon H.H."/>
            <person name="Lysoe E."/>
            <person name="Uhlig S."/>
            <person name="Proctor R.H."/>
        </authorList>
    </citation>
    <scope>NUCLEOTIDE SEQUENCE</scope>
    <source>
        <strain evidence="3">NRRL 20472</strain>
    </source>
</reference>
<dbReference type="Proteomes" id="UP000622797">
    <property type="component" value="Unassembled WGS sequence"/>
</dbReference>
<dbReference type="OrthoDB" id="3344043at2759"/>
<evidence type="ECO:0000313" key="3">
    <source>
        <dbReference type="EMBL" id="KAF4961386.1"/>
    </source>
</evidence>
<gene>
    <name evidence="3" type="ORF">FSARC_10202</name>
</gene>
<dbReference type="GO" id="GO:0016887">
    <property type="term" value="F:ATP hydrolysis activity"/>
    <property type="evidence" value="ECO:0007669"/>
    <property type="project" value="InterPro"/>
</dbReference>
<dbReference type="InterPro" id="IPR027417">
    <property type="entry name" value="P-loop_NTPase"/>
</dbReference>
<feature type="region of interest" description="Disordered" evidence="1">
    <location>
        <begin position="44"/>
        <end position="96"/>
    </location>
</feature>
<dbReference type="InterPro" id="IPR054464">
    <property type="entry name" value="ULD_fung"/>
</dbReference>
<name>A0A8H4TNV7_9HYPO</name>
<dbReference type="Pfam" id="PF23232">
    <property type="entry name" value="AAA_lid_13"/>
    <property type="match status" value="1"/>
</dbReference>
<keyword evidence="4" id="KW-1185">Reference proteome</keyword>
<dbReference type="Pfam" id="PF22942">
    <property type="entry name" value="DUF7025"/>
    <property type="match status" value="1"/>
</dbReference>
<dbReference type="InterPro" id="IPR056599">
    <property type="entry name" value="AAA_lid_fung"/>
</dbReference>
<evidence type="ECO:0000313" key="4">
    <source>
        <dbReference type="Proteomes" id="UP000622797"/>
    </source>
</evidence>
<dbReference type="PANTHER" id="PTHR46411:SF4">
    <property type="entry name" value="AAA+ ATPASE DOMAIN-CONTAINING PROTEIN"/>
    <property type="match status" value="1"/>
</dbReference>
<dbReference type="SMART" id="SM00382">
    <property type="entry name" value="AAA"/>
    <property type="match status" value="1"/>
</dbReference>